<dbReference type="NCBIfam" id="TIGR00180">
    <property type="entry name" value="parB_part"/>
    <property type="match status" value="1"/>
</dbReference>
<dbReference type="PROSITE" id="PS50943">
    <property type="entry name" value="HTH_CROC1"/>
    <property type="match status" value="1"/>
</dbReference>
<keyword evidence="3" id="KW-0159">Chromosome partition</keyword>
<reference evidence="6 7" key="1">
    <citation type="submission" date="2018-06" db="EMBL/GenBank/DDBJ databases">
        <authorList>
            <consortium name="Pathogen Informatics"/>
            <person name="Doyle S."/>
        </authorList>
    </citation>
    <scope>NUCLEOTIDE SEQUENCE [LARGE SCALE GENOMIC DNA]</scope>
    <source>
        <strain evidence="6 7">NCTC11088</strain>
    </source>
</reference>
<dbReference type="InterPro" id="IPR003115">
    <property type="entry name" value="ParB_N"/>
</dbReference>
<dbReference type="GO" id="GO:0005694">
    <property type="term" value="C:chromosome"/>
    <property type="evidence" value="ECO:0007669"/>
    <property type="project" value="TreeGrafter"/>
</dbReference>
<dbReference type="Gene3D" id="3.90.1530.30">
    <property type="match status" value="1"/>
</dbReference>
<evidence type="ECO:0000256" key="4">
    <source>
        <dbReference type="ARBA" id="ARBA00023125"/>
    </source>
</evidence>
<dbReference type="Pfam" id="PF17762">
    <property type="entry name" value="HTH_ParB"/>
    <property type="match status" value="1"/>
</dbReference>
<feature type="domain" description="HTH cro/C1-type" evidence="5">
    <location>
        <begin position="137"/>
        <end position="163"/>
    </location>
</feature>
<dbReference type="GO" id="GO:0045881">
    <property type="term" value="P:positive regulation of sporulation resulting in formation of a cellular spore"/>
    <property type="evidence" value="ECO:0007669"/>
    <property type="project" value="TreeGrafter"/>
</dbReference>
<dbReference type="InterPro" id="IPR004437">
    <property type="entry name" value="ParB/RepB/Spo0J"/>
</dbReference>
<dbReference type="AlphaFoldDB" id="A0A379DE95"/>
<dbReference type="InterPro" id="IPR050336">
    <property type="entry name" value="Chromosome_partition/occlusion"/>
</dbReference>
<dbReference type="CDD" id="cd16393">
    <property type="entry name" value="SPO0J_N"/>
    <property type="match status" value="1"/>
</dbReference>
<dbReference type="SUPFAM" id="SSF110849">
    <property type="entry name" value="ParB/Sulfiredoxin"/>
    <property type="match status" value="1"/>
</dbReference>
<proteinExistence type="inferred from homology"/>
<evidence type="ECO:0000259" key="5">
    <source>
        <dbReference type="PROSITE" id="PS50943"/>
    </source>
</evidence>
<dbReference type="PANTHER" id="PTHR33375:SF1">
    <property type="entry name" value="CHROMOSOME-PARTITIONING PROTEIN PARB-RELATED"/>
    <property type="match status" value="1"/>
</dbReference>
<dbReference type="SMART" id="SM00470">
    <property type="entry name" value="ParB"/>
    <property type="match status" value="1"/>
</dbReference>
<dbReference type="Gene3D" id="1.10.10.2830">
    <property type="match status" value="1"/>
</dbReference>
<dbReference type="GO" id="GO:0007059">
    <property type="term" value="P:chromosome segregation"/>
    <property type="evidence" value="ECO:0007669"/>
    <property type="project" value="UniProtKB-KW"/>
</dbReference>
<dbReference type="Pfam" id="PF23552">
    <property type="entry name" value="ParB_C"/>
    <property type="match status" value="1"/>
</dbReference>
<dbReference type="EMBL" id="UGTH01000001">
    <property type="protein sequence ID" value="SUB75603.1"/>
    <property type="molecule type" value="Genomic_DNA"/>
</dbReference>
<name>A0A379DE95_9FIRM</name>
<keyword evidence="4" id="KW-0238">DNA-binding</keyword>
<sequence>MKKGGLGRGLNNFLKDTDEVAKILNEESKTGVTKIPISKIKPNEKQARKLFNEEKLKELAESIEEFGIIQPLILKENGEEYQIIAGERRYRAAKLAGLEEVPAIIKNITEEEADKISLIENVQRVDLNPIEEALGYKSVMKEYNITQEELSDAIGKSRQYIGNTVRLLKLEPRVIEFLQKGLLSPSHGKLLLTIKDPKQQYREAKRIVKLGNTVKETTLLFSRPPEKTKNIFLDDARRSLEDALGTKVEFKGKGKNKKIVIEYYSEEDLERICEKILGSEEE</sequence>
<accession>A0A379DE95</accession>
<evidence type="ECO:0000256" key="3">
    <source>
        <dbReference type="ARBA" id="ARBA00022829"/>
    </source>
</evidence>
<dbReference type="InterPro" id="IPR041468">
    <property type="entry name" value="HTH_ParB/Spo0J"/>
</dbReference>
<dbReference type="Pfam" id="PF02195">
    <property type="entry name" value="ParB_N"/>
    <property type="match status" value="1"/>
</dbReference>
<protein>
    <submittedName>
        <fullName evidence="6">Probable chromosome-partitioning protein parB</fullName>
    </submittedName>
</protein>
<evidence type="ECO:0000256" key="1">
    <source>
        <dbReference type="ARBA" id="ARBA00004453"/>
    </source>
</evidence>
<dbReference type="GO" id="GO:0003677">
    <property type="term" value="F:DNA binding"/>
    <property type="evidence" value="ECO:0007669"/>
    <property type="project" value="UniProtKB-KW"/>
</dbReference>
<gene>
    <name evidence="6" type="primary">parB</name>
    <name evidence="6" type="ORF">NCTC11088_01401</name>
</gene>
<dbReference type="FunFam" id="1.10.10.2830:FF:000001">
    <property type="entry name" value="Chromosome partitioning protein ParB"/>
    <property type="match status" value="1"/>
</dbReference>
<dbReference type="RefSeq" id="WP_004819584.1">
    <property type="nucleotide sequence ID" value="NZ_UGTH01000001.1"/>
</dbReference>
<evidence type="ECO:0000256" key="2">
    <source>
        <dbReference type="ARBA" id="ARBA00006295"/>
    </source>
</evidence>
<dbReference type="PANTHER" id="PTHR33375">
    <property type="entry name" value="CHROMOSOME-PARTITIONING PROTEIN PARB-RELATED"/>
    <property type="match status" value="1"/>
</dbReference>
<organism evidence="6 7">
    <name type="scientific">Peptoniphilus indolicus</name>
    <dbReference type="NCBI Taxonomy" id="33030"/>
    <lineage>
        <taxon>Bacteria</taxon>
        <taxon>Bacillati</taxon>
        <taxon>Bacillota</taxon>
        <taxon>Tissierellia</taxon>
        <taxon>Tissierellales</taxon>
        <taxon>Peptoniphilaceae</taxon>
        <taxon>Peptoniphilus</taxon>
    </lineage>
</organism>
<dbReference type="Proteomes" id="UP000254777">
    <property type="component" value="Unassembled WGS sequence"/>
</dbReference>
<dbReference type="GO" id="GO:0009295">
    <property type="term" value="C:nucleoid"/>
    <property type="evidence" value="ECO:0007669"/>
    <property type="project" value="UniProtKB-SubCell"/>
</dbReference>
<evidence type="ECO:0000313" key="7">
    <source>
        <dbReference type="Proteomes" id="UP000254777"/>
    </source>
</evidence>
<comment type="similarity">
    <text evidence="2">Belongs to the ParB family.</text>
</comment>
<comment type="subcellular location">
    <subcellularLocation>
        <location evidence="1">Cytoplasm</location>
        <location evidence="1">Nucleoid</location>
    </subcellularLocation>
</comment>
<dbReference type="InterPro" id="IPR057240">
    <property type="entry name" value="ParB_dimer_C"/>
</dbReference>
<dbReference type="InterPro" id="IPR036086">
    <property type="entry name" value="ParB/Sulfiredoxin_sf"/>
</dbReference>
<evidence type="ECO:0000313" key="6">
    <source>
        <dbReference type="EMBL" id="SUB75603.1"/>
    </source>
</evidence>
<dbReference type="FunFam" id="3.90.1530.30:FF:000001">
    <property type="entry name" value="Chromosome partitioning protein ParB"/>
    <property type="match status" value="1"/>
</dbReference>
<dbReference type="InterPro" id="IPR001387">
    <property type="entry name" value="Cro/C1-type_HTH"/>
</dbReference>